<dbReference type="PROSITE" id="PS50188">
    <property type="entry name" value="B302_SPRY"/>
    <property type="match status" value="1"/>
</dbReference>
<evidence type="ECO:0000259" key="2">
    <source>
        <dbReference type="PROSITE" id="PS50188"/>
    </source>
</evidence>
<dbReference type="OrthoDB" id="6105938at2759"/>
<gene>
    <name evidence="3" type="ORF">NHX12_000449</name>
</gene>
<keyword evidence="4" id="KW-1185">Reference proteome</keyword>
<dbReference type="SMART" id="SM00449">
    <property type="entry name" value="SPRY"/>
    <property type="match status" value="1"/>
</dbReference>
<evidence type="ECO:0000313" key="4">
    <source>
        <dbReference type="Proteomes" id="UP001148018"/>
    </source>
</evidence>
<dbReference type="CDD" id="cd13733">
    <property type="entry name" value="SPRY_PRY_C-I_1"/>
    <property type="match status" value="1"/>
</dbReference>
<proteinExistence type="predicted"/>
<dbReference type="InterPro" id="IPR001870">
    <property type="entry name" value="B30.2/SPRY"/>
</dbReference>
<protein>
    <recommendedName>
        <fullName evidence="2">B30.2/SPRY domain-containing protein</fullName>
    </recommendedName>
</protein>
<dbReference type="InterPro" id="IPR013320">
    <property type="entry name" value="ConA-like_dom_sf"/>
</dbReference>
<dbReference type="InterPro" id="IPR043136">
    <property type="entry name" value="B30.2/SPRY_sf"/>
</dbReference>
<dbReference type="Gene3D" id="2.60.120.920">
    <property type="match status" value="1"/>
</dbReference>
<organism evidence="3 4">
    <name type="scientific">Muraenolepis orangiensis</name>
    <name type="common">Patagonian moray cod</name>
    <dbReference type="NCBI Taxonomy" id="630683"/>
    <lineage>
        <taxon>Eukaryota</taxon>
        <taxon>Metazoa</taxon>
        <taxon>Chordata</taxon>
        <taxon>Craniata</taxon>
        <taxon>Vertebrata</taxon>
        <taxon>Euteleostomi</taxon>
        <taxon>Actinopterygii</taxon>
        <taxon>Neopterygii</taxon>
        <taxon>Teleostei</taxon>
        <taxon>Neoteleostei</taxon>
        <taxon>Acanthomorphata</taxon>
        <taxon>Zeiogadaria</taxon>
        <taxon>Gadariae</taxon>
        <taxon>Gadiformes</taxon>
        <taxon>Muraenolepidoidei</taxon>
        <taxon>Muraenolepididae</taxon>
        <taxon>Muraenolepis</taxon>
    </lineage>
</organism>
<feature type="region of interest" description="Disordered" evidence="1">
    <location>
        <begin position="1"/>
        <end position="73"/>
    </location>
</feature>
<dbReference type="Proteomes" id="UP001148018">
    <property type="component" value="Unassembled WGS sequence"/>
</dbReference>
<dbReference type="FunFam" id="2.60.120.920:FF:000004">
    <property type="entry name" value="Butyrophilin subfamily 1 member A1"/>
    <property type="match status" value="1"/>
</dbReference>
<dbReference type="InterPro" id="IPR006574">
    <property type="entry name" value="PRY"/>
</dbReference>
<dbReference type="InterPro" id="IPR003879">
    <property type="entry name" value="Butyrophylin_SPRY"/>
</dbReference>
<dbReference type="Pfam" id="PF00622">
    <property type="entry name" value="SPRY"/>
    <property type="match status" value="1"/>
</dbReference>
<dbReference type="SUPFAM" id="SSF49899">
    <property type="entry name" value="Concanavalin A-like lectins/glucanases"/>
    <property type="match status" value="1"/>
</dbReference>
<dbReference type="AlphaFoldDB" id="A0A9Q0I254"/>
<evidence type="ECO:0000313" key="3">
    <source>
        <dbReference type="EMBL" id="KAJ3582595.1"/>
    </source>
</evidence>
<evidence type="ECO:0000256" key="1">
    <source>
        <dbReference type="SAM" id="MobiDB-lite"/>
    </source>
</evidence>
<dbReference type="PRINTS" id="PR01407">
    <property type="entry name" value="BUTYPHLNCDUF"/>
</dbReference>
<dbReference type="PANTHER" id="PTHR24103">
    <property type="entry name" value="E3 UBIQUITIN-PROTEIN LIGASE TRIM"/>
    <property type="match status" value="1"/>
</dbReference>
<dbReference type="EMBL" id="JANIIK010000926">
    <property type="protein sequence ID" value="KAJ3582595.1"/>
    <property type="molecule type" value="Genomic_DNA"/>
</dbReference>
<dbReference type="SMART" id="SM00589">
    <property type="entry name" value="PRY"/>
    <property type="match status" value="1"/>
</dbReference>
<reference evidence="3" key="1">
    <citation type="submission" date="2022-07" db="EMBL/GenBank/DDBJ databases">
        <title>Chromosome-level genome of Muraenolepis orangiensis.</title>
        <authorList>
            <person name="Kim J."/>
        </authorList>
    </citation>
    <scope>NUCLEOTIDE SEQUENCE</scope>
    <source>
        <strain evidence="3">KU_S4_2022</strain>
        <tissue evidence="3">Muscle</tissue>
    </source>
</reference>
<dbReference type="InterPro" id="IPR050143">
    <property type="entry name" value="TRIM/RBCC"/>
</dbReference>
<accession>A0A9Q0I254</accession>
<feature type="domain" description="B30.2/SPRY" evidence="2">
    <location>
        <begin position="56"/>
        <end position="250"/>
    </location>
</feature>
<comment type="caution">
    <text evidence="3">The sequence shown here is derived from an EMBL/GenBank/DDBJ whole genome shotgun (WGS) entry which is preliminary data.</text>
</comment>
<sequence length="254" mass="29378">MRRKEWTGLEGRRLEEKRKEERELGERRRNEWTGGERRRMEKRRGGGGEGEEGRRLGESPPHRKRRKRVQQYEVEVTLDPDTAQPKLILSDDGKQVHDGGVVKELPDNPKRFTQYLYILTRQSFSSGRFYFEVQVKDKTAWWLGVARESIRRKDLITFTPENGGWTLYFLKDKLVFFGNPVVNLLVRAKLQKVGVFVDYDAGLVSFYDVEARAHIYSATGCTFSEPLYPILSPCSHDGGRNSTPLIISPVNQTD</sequence>
<dbReference type="Pfam" id="PF13765">
    <property type="entry name" value="PRY"/>
    <property type="match status" value="1"/>
</dbReference>
<name>A0A9Q0I254_9TELE</name>
<dbReference type="InterPro" id="IPR003877">
    <property type="entry name" value="SPRY_dom"/>
</dbReference>
<feature type="compositionally biased region" description="Basic and acidic residues" evidence="1">
    <location>
        <begin position="1"/>
        <end position="61"/>
    </location>
</feature>